<dbReference type="InterPro" id="IPR015421">
    <property type="entry name" value="PyrdxlP-dep_Trfase_major"/>
</dbReference>
<keyword evidence="3 8" id="KW-0808">Transferase</keyword>
<comment type="catalytic activity">
    <reaction evidence="8">
        <text>L-seryl-tRNA(Sec) + selenophosphate + H(+) = L-selenocysteinyl-tRNA(Sec) + phosphate</text>
        <dbReference type="Rhea" id="RHEA:22728"/>
        <dbReference type="Rhea" id="RHEA-COMP:9742"/>
        <dbReference type="Rhea" id="RHEA-COMP:9743"/>
        <dbReference type="ChEBI" id="CHEBI:15378"/>
        <dbReference type="ChEBI" id="CHEBI:16144"/>
        <dbReference type="ChEBI" id="CHEBI:43474"/>
        <dbReference type="ChEBI" id="CHEBI:78533"/>
        <dbReference type="ChEBI" id="CHEBI:78573"/>
        <dbReference type="EC" id="2.9.1.1"/>
    </reaction>
</comment>
<evidence type="ECO:0000256" key="1">
    <source>
        <dbReference type="ARBA" id="ARBA00001933"/>
    </source>
</evidence>
<comment type="pathway">
    <text evidence="8">Aminoacyl-tRNA biosynthesis; selenocysteinyl-tRNA(Sec) biosynthesis; selenocysteinyl-tRNA(Sec) from L-seryl-tRNA(Sec) (bacterial route): step 1/1.</text>
</comment>
<dbReference type="PANTHER" id="PTHR32328">
    <property type="entry name" value="L-SERYL-TRNA(SEC) SELENIUM TRANSFERASE"/>
    <property type="match status" value="1"/>
</dbReference>
<dbReference type="GO" id="GO:0001514">
    <property type="term" value="P:selenocysteine incorporation"/>
    <property type="evidence" value="ECO:0007669"/>
    <property type="project" value="UniProtKB-UniRule"/>
</dbReference>
<protein>
    <recommendedName>
        <fullName evidence="8">L-seryl-tRNA(Sec) selenium transferase</fullName>
        <ecNumber evidence="8">2.9.1.1</ecNumber>
    </recommendedName>
    <alternativeName>
        <fullName evidence="8">Selenocysteine synthase</fullName>
        <shortName evidence="8">Sec synthase</shortName>
    </alternativeName>
    <alternativeName>
        <fullName evidence="8">Selenocysteinyl-tRNA(Sec) synthase</fullName>
    </alternativeName>
</protein>
<feature type="domain" description="L-seryl-tRNA selenium transferase N-terminal" evidence="10">
    <location>
        <begin position="7"/>
        <end position="46"/>
    </location>
</feature>
<organism evidence="11 13">
    <name type="scientific">Alkalithermobacter thermoalcaliphilus JW-YL-7 = DSM 7308</name>
    <dbReference type="NCBI Taxonomy" id="1121328"/>
    <lineage>
        <taxon>Bacteria</taxon>
        <taxon>Bacillati</taxon>
        <taxon>Bacillota</taxon>
        <taxon>Clostridia</taxon>
        <taxon>Peptostreptococcales</taxon>
        <taxon>Tepidibacteraceae</taxon>
        <taxon>Alkalithermobacter</taxon>
    </lineage>
</organism>
<reference evidence="12 14" key="2">
    <citation type="submission" date="2016-11" db="EMBL/GenBank/DDBJ databases">
        <authorList>
            <person name="Varghese N."/>
            <person name="Submissions S."/>
        </authorList>
    </citation>
    <scope>NUCLEOTIDE SEQUENCE [LARGE SCALE GENOMIC DNA]</scope>
    <source>
        <strain evidence="12 14">DSM 7308</strain>
    </source>
</reference>
<comment type="similarity">
    <text evidence="7 8">Belongs to the SelA family.</text>
</comment>
<gene>
    <name evidence="8" type="primary">selA</name>
    <name evidence="11" type="ORF">JWYL7_1189</name>
    <name evidence="12" type="ORF">SAMN05661008_01320</name>
</gene>
<dbReference type="RefSeq" id="WP_066070433.1">
    <property type="nucleotide sequence ID" value="NZ_FRBG01000009.1"/>
</dbReference>
<name>A0A150FR82_CLOPD</name>
<dbReference type="Gene3D" id="3.90.1150.180">
    <property type="match status" value="1"/>
</dbReference>
<comment type="caution">
    <text evidence="11">The sequence shown here is derived from an EMBL/GenBank/DDBJ whole genome shotgun (WGS) entry which is preliminary data.</text>
</comment>
<dbReference type="STRING" id="1121328.JWYL7_1189"/>
<sequence>MDKKHLFSKLPSVDEMLKQERIIYLLKEYPRVLILDSIRETIDKYRKEIVSLSEDNIDKFSIDKESMIDQVNKLVKLKSSLSLRKVINATGVVIHTNLGRSLIADKIKDKVWQIASRYSNLEYDLELGQRGSRYSHLENIIKTITGAEDVLVVNNNAAAVLLVLSTLCKDKEAIVSRGELVEVGGSFRIPKVMEQSGAKLIEVGSTNKTYIKDYEEAINENTAALLKVHTSNYRILGFTHNVDIKELSELGRKYNIPVVEDLGSGLFIDLSKYGFTYEPTVIDSLKGGADIVTFSGDKILGGPQAGIIVGKKEYIQKMKKNQLTRALRVDKFTIAALEATFMMYLDEDMAINNIPTLKMLTYSLQELQVKANNLYEKINSKNLNIDINIESGYSQVGGGSMPLEKIPTKLVTIVPRNISVVELEKRLRLSDNHIIGRIFEDKYILDVRTIFEDEFDIVADTIQSVLE</sequence>
<dbReference type="InterPro" id="IPR018319">
    <property type="entry name" value="SelA-like"/>
</dbReference>
<evidence type="ECO:0000256" key="8">
    <source>
        <dbReference type="HAMAP-Rule" id="MF_00423"/>
    </source>
</evidence>
<evidence type="ECO:0000256" key="9">
    <source>
        <dbReference type="PIRSR" id="PIRSR618319-50"/>
    </source>
</evidence>
<dbReference type="Proteomes" id="UP000323392">
    <property type="component" value="Unassembled WGS sequence"/>
</dbReference>
<dbReference type="Proteomes" id="UP000092605">
    <property type="component" value="Unassembled WGS sequence"/>
</dbReference>
<dbReference type="UniPathway" id="UPA00906">
    <property type="reaction ID" value="UER00896"/>
</dbReference>
<comment type="subcellular location">
    <subcellularLocation>
        <location evidence="8">Cytoplasm</location>
    </subcellularLocation>
</comment>
<dbReference type="GO" id="GO:0001717">
    <property type="term" value="P:conversion of seryl-tRNAsec to selenocys-tRNAsec"/>
    <property type="evidence" value="ECO:0007669"/>
    <property type="project" value="UniProtKB-UniRule"/>
</dbReference>
<dbReference type="PANTHER" id="PTHR32328:SF0">
    <property type="entry name" value="L-SERYL-TRNA(SEC) SELENIUM TRANSFERASE"/>
    <property type="match status" value="1"/>
</dbReference>
<dbReference type="InterPro" id="IPR015424">
    <property type="entry name" value="PyrdxlP-dep_Trfase"/>
</dbReference>
<evidence type="ECO:0000256" key="7">
    <source>
        <dbReference type="ARBA" id="ARBA00044507"/>
    </source>
</evidence>
<reference evidence="11 13" key="1">
    <citation type="submission" date="2016-02" db="EMBL/GenBank/DDBJ databases">
        <title>Draft genome sequence for Clostridium paradoxum JW-YL-7.</title>
        <authorList>
            <person name="Utturkar S.M."/>
            <person name="Lancaster A."/>
            <person name="Poole F.L."/>
            <person name="Adams M.W."/>
            <person name="Brown S.D."/>
        </authorList>
    </citation>
    <scope>NUCLEOTIDE SEQUENCE [LARGE SCALE GENOMIC DNA]</scope>
    <source>
        <strain evidence="11 13">JW-YL-7</strain>
    </source>
</reference>
<proteinExistence type="inferred from homology"/>
<keyword evidence="14" id="KW-1185">Reference proteome</keyword>
<dbReference type="EMBL" id="LSFY01000001">
    <property type="protein sequence ID" value="KXZ40114.1"/>
    <property type="molecule type" value="Genomic_DNA"/>
</dbReference>
<accession>A0A150FR82</accession>
<dbReference type="Pfam" id="PF12390">
    <property type="entry name" value="Se-cys_synth_N"/>
    <property type="match status" value="1"/>
</dbReference>
<keyword evidence="6 8" id="KW-0711">Selenium</keyword>
<evidence type="ECO:0000256" key="2">
    <source>
        <dbReference type="ARBA" id="ARBA00022490"/>
    </source>
</evidence>
<dbReference type="SUPFAM" id="SSF53383">
    <property type="entry name" value="PLP-dependent transferases"/>
    <property type="match status" value="1"/>
</dbReference>
<dbReference type="InterPro" id="IPR025862">
    <property type="entry name" value="SelA_trans_N_dom"/>
</dbReference>
<dbReference type="EMBL" id="FRBG01000009">
    <property type="protein sequence ID" value="SHL02267.1"/>
    <property type="molecule type" value="Genomic_DNA"/>
</dbReference>
<evidence type="ECO:0000313" key="14">
    <source>
        <dbReference type="Proteomes" id="UP000323392"/>
    </source>
</evidence>
<comment type="function">
    <text evidence="8">Converts seryl-tRNA(Sec) to selenocysteinyl-tRNA(Sec) required for selenoprotein biosynthesis.</text>
</comment>
<keyword evidence="5 8" id="KW-0648">Protein biosynthesis</keyword>
<dbReference type="PATRIC" id="fig|1121328.3.peg.1198"/>
<evidence type="ECO:0000313" key="13">
    <source>
        <dbReference type="Proteomes" id="UP000092605"/>
    </source>
</evidence>
<dbReference type="AlphaFoldDB" id="A0A150FR82"/>
<dbReference type="OrthoDB" id="9787096at2"/>
<dbReference type="HAMAP" id="MF_00423">
    <property type="entry name" value="SelA"/>
    <property type="match status" value="1"/>
</dbReference>
<dbReference type="Gene3D" id="3.40.640.10">
    <property type="entry name" value="Type I PLP-dependent aspartate aminotransferase-like (Major domain)"/>
    <property type="match status" value="1"/>
</dbReference>
<evidence type="ECO:0000256" key="6">
    <source>
        <dbReference type="ARBA" id="ARBA00023266"/>
    </source>
</evidence>
<keyword evidence="4 8" id="KW-0663">Pyridoxal phosphate</keyword>
<feature type="modified residue" description="N6-(pyridoxal phosphate)lysine" evidence="8 9">
    <location>
        <position position="298"/>
    </location>
</feature>
<evidence type="ECO:0000313" key="12">
    <source>
        <dbReference type="EMBL" id="SHL02267.1"/>
    </source>
</evidence>
<evidence type="ECO:0000256" key="5">
    <source>
        <dbReference type="ARBA" id="ARBA00022917"/>
    </source>
</evidence>
<evidence type="ECO:0000256" key="3">
    <source>
        <dbReference type="ARBA" id="ARBA00022679"/>
    </source>
</evidence>
<dbReference type="EC" id="2.9.1.1" evidence="8"/>
<dbReference type="GO" id="GO:0005737">
    <property type="term" value="C:cytoplasm"/>
    <property type="evidence" value="ECO:0007669"/>
    <property type="project" value="UniProtKB-SubCell"/>
</dbReference>
<dbReference type="Pfam" id="PF03841">
    <property type="entry name" value="SelA"/>
    <property type="match status" value="1"/>
</dbReference>
<evidence type="ECO:0000259" key="10">
    <source>
        <dbReference type="Pfam" id="PF12390"/>
    </source>
</evidence>
<dbReference type="GO" id="GO:0004125">
    <property type="term" value="F:L-seryl-tRNA(Sec) selenium transferase activity"/>
    <property type="evidence" value="ECO:0007669"/>
    <property type="project" value="UniProtKB-UniRule"/>
</dbReference>
<evidence type="ECO:0000256" key="4">
    <source>
        <dbReference type="ARBA" id="ARBA00022898"/>
    </source>
</evidence>
<dbReference type="InterPro" id="IPR004534">
    <property type="entry name" value="SelA_trans"/>
</dbReference>
<evidence type="ECO:0000313" key="11">
    <source>
        <dbReference type="EMBL" id="KXZ40114.1"/>
    </source>
</evidence>
<dbReference type="NCBIfam" id="TIGR00474">
    <property type="entry name" value="selA"/>
    <property type="match status" value="1"/>
</dbReference>
<comment type="cofactor">
    <cofactor evidence="1 8 9">
        <name>pyridoxal 5'-phosphate</name>
        <dbReference type="ChEBI" id="CHEBI:597326"/>
    </cofactor>
</comment>
<keyword evidence="2 8" id="KW-0963">Cytoplasm</keyword>